<protein>
    <submittedName>
        <fullName evidence="1">Uncharacterized protein</fullName>
    </submittedName>
</protein>
<accession>A0ABR0SGR7</accession>
<sequence length="665" mass="75388">MPVRTPASCRRTVPPPPALASQAGIWITDSILGQALENYNRRYFAPCRHLSSYSGPLESRHRLGKRKMTGLMPSTPIYSPLWHFEVASIPGTWQWEPPTTQEERRRKGQGLSVSTMFNHLIGWLEKSDADKPFIQPPPSEDPNVVVQATAAGEAMASDVATGELYQDYPVDFPQEIVKLRDNIGLLEAVDDEALFRLCKTCRRSLTRRIRRGHLSVEGLLLALEPFDQETRDRLPDQKTAGKFAAMIRRSILTVMDDVQSKDPKAHLQHLWLAFAAWVCASGGGHSNNQLFWRLMHVMPEPVQAQIPPEQIFHLTRSFIIAQAARHNIFTHWNARAENFAEILERLSASQREKLEADVESFLAQDDGVSETKKRMRFAWLVVRSFDAKTTNEAFIHSYQAHMSDFGIRLNSLQLWQLMVGRVKMVGVTKEAYSQLIETENTSISRPNMRVLGGIGEMENLAEALLSAPAQLIRADAVHALVVACDDHRLALELYASLEAKSVDKPLLWKHFSWSTWAPYMERMIKDPELDSAHFGKLLNLGRIMRRDDPDEAEKEVQAKVELLDKMSRWYMETTHLNARQLFRRIGECAAIQRSLINIISPETLANLTGVITSDLERGEWGRTTRLEWLIRLVADTQGDKQAEITASTLKGWRSMNDQNGGGRSL</sequence>
<evidence type="ECO:0000313" key="1">
    <source>
        <dbReference type="EMBL" id="KAK5990876.1"/>
    </source>
</evidence>
<proteinExistence type="predicted"/>
<evidence type="ECO:0000313" key="2">
    <source>
        <dbReference type="Proteomes" id="UP001338125"/>
    </source>
</evidence>
<reference evidence="1 2" key="1">
    <citation type="submission" date="2024-01" db="EMBL/GenBank/DDBJ databases">
        <title>Complete genome of Cladobotryum mycophilum ATHUM6906.</title>
        <authorList>
            <person name="Christinaki A.C."/>
            <person name="Myridakis A.I."/>
            <person name="Kouvelis V.N."/>
        </authorList>
    </citation>
    <scope>NUCLEOTIDE SEQUENCE [LARGE SCALE GENOMIC DNA]</scope>
    <source>
        <strain evidence="1 2">ATHUM6906</strain>
    </source>
</reference>
<organism evidence="1 2">
    <name type="scientific">Cladobotryum mycophilum</name>
    <dbReference type="NCBI Taxonomy" id="491253"/>
    <lineage>
        <taxon>Eukaryota</taxon>
        <taxon>Fungi</taxon>
        <taxon>Dikarya</taxon>
        <taxon>Ascomycota</taxon>
        <taxon>Pezizomycotina</taxon>
        <taxon>Sordariomycetes</taxon>
        <taxon>Hypocreomycetidae</taxon>
        <taxon>Hypocreales</taxon>
        <taxon>Hypocreaceae</taxon>
        <taxon>Cladobotryum</taxon>
    </lineage>
</organism>
<dbReference type="EMBL" id="JAVFKD010000014">
    <property type="protein sequence ID" value="KAK5990876.1"/>
    <property type="molecule type" value="Genomic_DNA"/>
</dbReference>
<keyword evidence="2" id="KW-1185">Reference proteome</keyword>
<gene>
    <name evidence="1" type="ORF">PT974_09151</name>
</gene>
<name>A0ABR0SGR7_9HYPO</name>
<dbReference type="Proteomes" id="UP001338125">
    <property type="component" value="Unassembled WGS sequence"/>
</dbReference>
<comment type="caution">
    <text evidence="1">The sequence shown here is derived from an EMBL/GenBank/DDBJ whole genome shotgun (WGS) entry which is preliminary data.</text>
</comment>